<gene>
    <name evidence="1" type="ORF">D9757_006445</name>
</gene>
<evidence type="ECO:0000313" key="2">
    <source>
        <dbReference type="Proteomes" id="UP000518752"/>
    </source>
</evidence>
<organism evidence="1 2">
    <name type="scientific">Collybiopsis confluens</name>
    <dbReference type="NCBI Taxonomy" id="2823264"/>
    <lineage>
        <taxon>Eukaryota</taxon>
        <taxon>Fungi</taxon>
        <taxon>Dikarya</taxon>
        <taxon>Basidiomycota</taxon>
        <taxon>Agaricomycotina</taxon>
        <taxon>Agaricomycetes</taxon>
        <taxon>Agaricomycetidae</taxon>
        <taxon>Agaricales</taxon>
        <taxon>Marasmiineae</taxon>
        <taxon>Omphalotaceae</taxon>
        <taxon>Collybiopsis</taxon>
    </lineage>
</organism>
<protein>
    <submittedName>
        <fullName evidence="1">Uncharacterized protein</fullName>
    </submittedName>
</protein>
<sequence length="554" mass="63188">MQPPPPASVSSLSLRETVTSRGYSLLSFSTFDGLGSSTGKAIFTVGKLTLKGIEQLIISRRLASISAQFPHLDIDNIPKLHSMYMDLLEFSRIDMYSHSTRTRAIQILMRQIARRRTTSLAVALSTWSVVEVKLLISEIISWFDPTRKMEYERAILSDYRDHLSKWEEHSLAPVIDFLRDLASYTELGGWSTVLSCGCLDLFLQLYVADYQDPLYIDTPHSKESRSFAKSSISATCNSFLMEALADENSRGMITSHPICGLWPRWPMLAFGHMAQNRHHQRREMWKRVGEKQIRWRISSIYDTSLMEWPLHRGIRQTLIVDPWLPDLMIDLLEFSGSSELPEEVCFRALRSMHKLWARLTSLEVRSGLRSYTEETPDDHARRVFSQLINRLIKLSDRTSESESFFEPCRQNCLEVSCLLGGSCPLELDGAIHFIHHLSRVSDTNEDLRRLLVDGGIFGLLDTSIRRLSSLRALDIDISSDLLERQEPPAHPGAMSRGPRSGALALTMMSALLHERGGDKWLKMTISNLQKELSLLRIPSQQLLGWESEPPFFHL</sequence>
<dbReference type="Proteomes" id="UP000518752">
    <property type="component" value="Unassembled WGS sequence"/>
</dbReference>
<name>A0A8H5HJK4_9AGAR</name>
<dbReference type="AlphaFoldDB" id="A0A8H5HJK4"/>
<dbReference type="EMBL" id="JAACJN010000043">
    <property type="protein sequence ID" value="KAF5384538.1"/>
    <property type="molecule type" value="Genomic_DNA"/>
</dbReference>
<evidence type="ECO:0000313" key="1">
    <source>
        <dbReference type="EMBL" id="KAF5384538.1"/>
    </source>
</evidence>
<comment type="caution">
    <text evidence="1">The sequence shown here is derived from an EMBL/GenBank/DDBJ whole genome shotgun (WGS) entry which is preliminary data.</text>
</comment>
<reference evidence="1 2" key="1">
    <citation type="journal article" date="2020" name="ISME J.">
        <title>Uncovering the hidden diversity of litter-decomposition mechanisms in mushroom-forming fungi.</title>
        <authorList>
            <person name="Floudas D."/>
            <person name="Bentzer J."/>
            <person name="Ahren D."/>
            <person name="Johansson T."/>
            <person name="Persson P."/>
            <person name="Tunlid A."/>
        </authorList>
    </citation>
    <scope>NUCLEOTIDE SEQUENCE [LARGE SCALE GENOMIC DNA]</scope>
    <source>
        <strain evidence="1 2">CBS 406.79</strain>
    </source>
</reference>
<proteinExistence type="predicted"/>
<keyword evidence="2" id="KW-1185">Reference proteome</keyword>
<accession>A0A8H5HJK4</accession>
<dbReference type="OrthoDB" id="3001418at2759"/>